<feature type="compositionally biased region" description="Acidic residues" evidence="10">
    <location>
        <begin position="354"/>
        <end position="365"/>
    </location>
</feature>
<dbReference type="PROSITE" id="PS50089">
    <property type="entry name" value="ZF_RING_2"/>
    <property type="match status" value="1"/>
</dbReference>
<feature type="region of interest" description="Disordered" evidence="10">
    <location>
        <begin position="540"/>
        <end position="570"/>
    </location>
</feature>
<feature type="compositionally biased region" description="Basic residues" evidence="10">
    <location>
        <begin position="544"/>
        <end position="553"/>
    </location>
</feature>
<dbReference type="AlphaFoldDB" id="A0A1D2NBD8"/>
<dbReference type="EMBL" id="LJIJ01000105">
    <property type="protein sequence ID" value="ODN02574.1"/>
    <property type="molecule type" value="Genomic_DNA"/>
</dbReference>
<feature type="region of interest" description="Disordered" evidence="10">
    <location>
        <begin position="457"/>
        <end position="477"/>
    </location>
</feature>
<comment type="caution">
    <text evidence="13">The sequence shown here is derived from an EMBL/GenBank/DDBJ whole genome shotgun (WGS) entry which is preliminary data.</text>
</comment>
<dbReference type="PANTHER" id="PTHR12420">
    <property type="entry name" value="PHD FINGER PROTEIN"/>
    <property type="match status" value="1"/>
</dbReference>
<organism evidence="13 14">
    <name type="scientific">Orchesella cincta</name>
    <name type="common">Springtail</name>
    <name type="synonym">Podura cincta</name>
    <dbReference type="NCBI Taxonomy" id="48709"/>
    <lineage>
        <taxon>Eukaryota</taxon>
        <taxon>Metazoa</taxon>
        <taxon>Ecdysozoa</taxon>
        <taxon>Arthropoda</taxon>
        <taxon>Hexapoda</taxon>
        <taxon>Collembola</taxon>
        <taxon>Entomobryomorpha</taxon>
        <taxon>Entomobryoidea</taxon>
        <taxon>Orchesellidae</taxon>
        <taxon>Orchesellinae</taxon>
        <taxon>Orchesella</taxon>
    </lineage>
</organism>
<dbReference type="InterPro" id="IPR013083">
    <property type="entry name" value="Znf_RING/FYVE/PHD"/>
</dbReference>
<evidence type="ECO:0000256" key="6">
    <source>
        <dbReference type="ARBA" id="ARBA00022786"/>
    </source>
</evidence>
<feature type="region of interest" description="Disordered" evidence="10">
    <location>
        <begin position="353"/>
        <end position="374"/>
    </location>
</feature>
<evidence type="ECO:0000313" key="14">
    <source>
        <dbReference type="Proteomes" id="UP000094527"/>
    </source>
</evidence>
<feature type="compositionally biased region" description="Low complexity" evidence="10">
    <location>
        <begin position="466"/>
        <end position="477"/>
    </location>
</feature>
<keyword evidence="4" id="KW-0479">Metal-binding</keyword>
<dbReference type="SMART" id="SM00249">
    <property type="entry name" value="PHD"/>
    <property type="match status" value="1"/>
</dbReference>
<reference evidence="13 14" key="1">
    <citation type="journal article" date="2016" name="Genome Biol. Evol.">
        <title>Gene Family Evolution Reflects Adaptation to Soil Environmental Stressors in the Genome of the Collembolan Orchesella cincta.</title>
        <authorList>
            <person name="Faddeeva-Vakhrusheva A."/>
            <person name="Derks M.F."/>
            <person name="Anvar S.Y."/>
            <person name="Agamennone V."/>
            <person name="Suring W."/>
            <person name="Smit S."/>
            <person name="van Straalen N.M."/>
            <person name="Roelofs D."/>
        </authorList>
    </citation>
    <scope>NUCLEOTIDE SEQUENCE [LARGE SCALE GENOMIC DNA]</scope>
    <source>
        <tissue evidence="13">Mixed pool</tissue>
    </source>
</reference>
<keyword evidence="5 9" id="KW-0863">Zinc-finger</keyword>
<dbReference type="GO" id="GO:0008270">
    <property type="term" value="F:zinc ion binding"/>
    <property type="evidence" value="ECO:0007669"/>
    <property type="project" value="UniProtKB-KW"/>
</dbReference>
<dbReference type="GO" id="GO:0005634">
    <property type="term" value="C:nucleus"/>
    <property type="evidence" value="ECO:0007669"/>
    <property type="project" value="TreeGrafter"/>
</dbReference>
<dbReference type="Gene3D" id="3.30.40.10">
    <property type="entry name" value="Zinc/RING finger domain, C3HC4 (zinc finger)"/>
    <property type="match status" value="3"/>
</dbReference>
<dbReference type="InterPro" id="IPR051188">
    <property type="entry name" value="PHD-type_Zinc_Finger"/>
</dbReference>
<keyword evidence="6" id="KW-0833">Ubl conjugation pathway</keyword>
<evidence type="ECO:0000256" key="5">
    <source>
        <dbReference type="ARBA" id="ARBA00022771"/>
    </source>
</evidence>
<proteinExistence type="predicted"/>
<keyword evidence="8" id="KW-0539">Nucleus</keyword>
<protein>
    <submittedName>
        <fullName evidence="13">G2/M phase-specific E3 ubiquitin-protein ligase</fullName>
    </submittedName>
</protein>
<evidence type="ECO:0000256" key="7">
    <source>
        <dbReference type="ARBA" id="ARBA00022833"/>
    </source>
</evidence>
<dbReference type="OrthoDB" id="512616at2759"/>
<dbReference type="Proteomes" id="UP000094527">
    <property type="component" value="Unassembled WGS sequence"/>
</dbReference>
<comment type="subcellular location">
    <subcellularLocation>
        <location evidence="1">Nucleus</location>
    </subcellularLocation>
</comment>
<dbReference type="SUPFAM" id="SSF57850">
    <property type="entry name" value="RING/U-box"/>
    <property type="match status" value="1"/>
</dbReference>
<sequence>MNPNVIEVSKSDPNIKCNYCQRSEINSLEWGPMYQLDGVTVHYFCMLFSAGLSQNGQDDDGILGFLPKDIRKELKRGAKLKCKFCRGVGATIGCSTKSCKASYHYPCGLEKDSVFQFIGNFESYCKTHREKVVIPFSEIDSKCPICYEDVNEDNFPLWPPCCKKRIFHKTCIMEMATNHAAHFFKCPLCNDKDIFSKAMRKAGVYLPDRDATWELEPDAFVEHNELYSRCDAEVCTCPKGREYSSSNESKPYKLARCNGCAGAAIHKKCGGLQILTWKCPMCTRVLSDKGRADLNNSRIQRQHYDTSDDEDAGDNEQILTLRDTIKTVQYVNDDRNDEKNKFEENISCGFVVERDEDETDDDDSDKDDHEPFVSSRTQAYGIKLQTVSHRMKSAKVKIGAVGVLKDLNTRCISGPGSHKFKPIQSTASACSNTVENRISRFDKYSNKLNGVKCCRQNTSTTDGRSSDSNISSDNVSIPVRNFSPGNTTPIAFLPVVKSKLIKVNGKADLRQIRHHPVTTFCEPEVIKGSTSRKIEIFSTDRNKAKNRARSYKNKMKEESRSSSSSDSDDSVIGISFRAKKPQQQQQLEVVALDDGSSSDLEIVDEKIVTTHSRSSAFMDIVAKAREKCKMPDKPVVKIGVDDDQNDDIEFVRIQNTPKPRLNLANFPQSTMVSTAFLNVINKARQQPPNFKLNSHFSGRVPEKRNIETISLDSDEETTRDASDCKESFSKNQGGVDLQLPAEWLEELSSKGNQDVFKSKTEVIFFQGRYQKGT</sequence>
<dbReference type="PANTHER" id="PTHR12420:SF42">
    <property type="entry name" value="G2_M PHASE-SPECIFIC E3 UBIQUITIN-PROTEIN LIGASE"/>
    <property type="match status" value="1"/>
</dbReference>
<keyword evidence="3" id="KW-0808">Transferase</keyword>
<dbReference type="InterPro" id="IPR059102">
    <property type="entry name" value="PHD_PHF7/G2E3-like"/>
</dbReference>
<evidence type="ECO:0000259" key="11">
    <source>
        <dbReference type="PROSITE" id="PS50089"/>
    </source>
</evidence>
<evidence type="ECO:0000256" key="10">
    <source>
        <dbReference type="SAM" id="MobiDB-lite"/>
    </source>
</evidence>
<dbReference type="Pfam" id="PF26054">
    <property type="entry name" value="PHD_G2E3"/>
    <property type="match status" value="1"/>
</dbReference>
<dbReference type="InterPro" id="IPR011011">
    <property type="entry name" value="Znf_FYVE_PHD"/>
</dbReference>
<feature type="compositionally biased region" description="Basic and acidic residues" evidence="10">
    <location>
        <begin position="716"/>
        <end position="728"/>
    </location>
</feature>
<evidence type="ECO:0000256" key="3">
    <source>
        <dbReference type="ARBA" id="ARBA00022679"/>
    </source>
</evidence>
<evidence type="ECO:0000256" key="4">
    <source>
        <dbReference type="ARBA" id="ARBA00022723"/>
    </source>
</evidence>
<feature type="domain" description="PHD-type" evidence="12">
    <location>
        <begin position="14"/>
        <end position="129"/>
    </location>
</feature>
<dbReference type="SUPFAM" id="SSF57903">
    <property type="entry name" value="FYVE/PHD zinc finger"/>
    <property type="match status" value="1"/>
</dbReference>
<feature type="region of interest" description="Disordered" evidence="10">
    <location>
        <begin position="712"/>
        <end position="732"/>
    </location>
</feature>
<keyword evidence="7" id="KW-0862">Zinc</keyword>
<dbReference type="InterPro" id="IPR042013">
    <property type="entry name" value="PHF7/G2E3_ePHD"/>
</dbReference>
<gene>
    <name evidence="13" type="ORF">Ocin01_04108</name>
</gene>
<dbReference type="CDD" id="cd16448">
    <property type="entry name" value="RING-H2"/>
    <property type="match status" value="1"/>
</dbReference>
<keyword evidence="14" id="KW-1185">Reference proteome</keyword>
<evidence type="ECO:0000256" key="2">
    <source>
        <dbReference type="ARBA" id="ARBA00004906"/>
    </source>
</evidence>
<dbReference type="InterPro" id="IPR001841">
    <property type="entry name" value="Znf_RING"/>
</dbReference>
<dbReference type="Pfam" id="PF13771">
    <property type="entry name" value="zf-HC5HC2H"/>
    <property type="match status" value="1"/>
</dbReference>
<feature type="domain" description="RING-type" evidence="11">
    <location>
        <begin position="143"/>
        <end position="190"/>
    </location>
</feature>
<dbReference type="InterPro" id="IPR001965">
    <property type="entry name" value="Znf_PHD"/>
</dbReference>
<evidence type="ECO:0000259" key="12">
    <source>
        <dbReference type="PROSITE" id="PS51805"/>
    </source>
</evidence>
<evidence type="ECO:0000256" key="1">
    <source>
        <dbReference type="ARBA" id="ARBA00004123"/>
    </source>
</evidence>
<dbReference type="CDD" id="cd15669">
    <property type="entry name" value="ePHD_PHF7_G2E3_like"/>
    <property type="match status" value="1"/>
</dbReference>
<name>A0A1D2NBD8_ORCCI</name>
<evidence type="ECO:0000313" key="13">
    <source>
        <dbReference type="EMBL" id="ODN02574.1"/>
    </source>
</evidence>
<dbReference type="PROSITE" id="PS51805">
    <property type="entry name" value="EPHD"/>
    <property type="match status" value="1"/>
</dbReference>
<evidence type="ECO:0000256" key="8">
    <source>
        <dbReference type="ARBA" id="ARBA00023242"/>
    </source>
</evidence>
<dbReference type="STRING" id="48709.A0A1D2NBD8"/>
<evidence type="ECO:0000256" key="9">
    <source>
        <dbReference type="PROSITE-ProRule" id="PRU00175"/>
    </source>
</evidence>
<dbReference type="InterPro" id="IPR034732">
    <property type="entry name" value="EPHD"/>
</dbReference>
<comment type="pathway">
    <text evidence="2">Protein modification; protein ubiquitination.</text>
</comment>
<accession>A0A1D2NBD8</accession>